<sequence>MKENISSSQMGTVNSKISVVLVTLFSTLSFSNASIFEQYAKTFKNRNDVLGDLAKIYDQFNQIANPDQSLSQFSDMHGEKVQEHSIKLQHSGHQDSDETVSNVNFDTIIEPVLVEDQTNEDPDSLQIERLEDPVFSTKRGHDHLSDDPKLLDSRTLIWGILTQPLIGILKSIDDDSVANFTEFVPAAHVKFIEQTGAKVIPVSYHMERESMYQLLNQINGLYIPGDTQDLLDHHEYQVAFGHIVTYMFQVGHDKNHYFPVFMMGNSLQSFLANRINANPITKSMQINQNMELRLVRETDKTYIFDEITSEDQVDEFIESAKVFNRQRLGLKVRDFNKESRINKRLNIVATFKNPIIPYSSSHSIADEDETIAIIESPDFPLYFITYDVQLTQFVHANVALTDKNDIDPIDRTYHSRSHAQYIARQIGYEGRINQHSFKNKAEIYPRLINNRKLVSVVYSNIEGVSAMPKYLETQDLYLLGKRK</sequence>
<evidence type="ECO:0000313" key="2">
    <source>
        <dbReference type="EMBL" id="CDW75607.1"/>
    </source>
</evidence>
<evidence type="ECO:0000256" key="1">
    <source>
        <dbReference type="PROSITE-ProRule" id="PRU00607"/>
    </source>
</evidence>
<accession>A0A078A179</accession>
<dbReference type="AlphaFoldDB" id="A0A078A179"/>
<comment type="caution">
    <text evidence="1">Lacks conserved residue(s) required for the propagation of feature annotation.</text>
</comment>
<dbReference type="InterPro" id="IPR015527">
    <property type="entry name" value="Pept_C26_g-glut_hydrolase"/>
</dbReference>
<reference evidence="2 3" key="1">
    <citation type="submission" date="2014-06" db="EMBL/GenBank/DDBJ databases">
        <authorList>
            <person name="Swart Estienne"/>
        </authorList>
    </citation>
    <scope>NUCLEOTIDE SEQUENCE [LARGE SCALE GENOMIC DNA]</scope>
    <source>
        <strain evidence="2 3">130c</strain>
    </source>
</reference>
<organism evidence="2 3">
    <name type="scientific">Stylonychia lemnae</name>
    <name type="common">Ciliate</name>
    <dbReference type="NCBI Taxonomy" id="5949"/>
    <lineage>
        <taxon>Eukaryota</taxon>
        <taxon>Sar</taxon>
        <taxon>Alveolata</taxon>
        <taxon>Ciliophora</taxon>
        <taxon>Intramacronucleata</taxon>
        <taxon>Spirotrichea</taxon>
        <taxon>Stichotrichia</taxon>
        <taxon>Sporadotrichida</taxon>
        <taxon>Oxytrichidae</taxon>
        <taxon>Stylonychinae</taxon>
        <taxon>Stylonychia</taxon>
    </lineage>
</organism>
<gene>
    <name evidence="2" type="primary">Contig4573.g4881</name>
    <name evidence="2" type="ORF">STYLEM_4598</name>
</gene>
<dbReference type="GO" id="GO:0034722">
    <property type="term" value="F:gamma-glutamyl-peptidase activity"/>
    <property type="evidence" value="ECO:0007669"/>
    <property type="project" value="TreeGrafter"/>
</dbReference>
<dbReference type="PROSITE" id="PS51275">
    <property type="entry name" value="PEPTIDASE_C26_GGH"/>
    <property type="match status" value="1"/>
</dbReference>
<keyword evidence="2" id="KW-0378">Hydrolase</keyword>
<keyword evidence="3" id="KW-1185">Reference proteome</keyword>
<proteinExistence type="predicted"/>
<dbReference type="EMBL" id="CCKQ01004445">
    <property type="protein sequence ID" value="CDW75607.1"/>
    <property type="molecule type" value="Genomic_DNA"/>
</dbReference>
<dbReference type="GO" id="GO:0005773">
    <property type="term" value="C:vacuole"/>
    <property type="evidence" value="ECO:0007669"/>
    <property type="project" value="TreeGrafter"/>
</dbReference>
<dbReference type="GO" id="GO:0046900">
    <property type="term" value="P:tetrahydrofolylpolyglutamate metabolic process"/>
    <property type="evidence" value="ECO:0007669"/>
    <property type="project" value="TreeGrafter"/>
</dbReference>
<dbReference type="Gene3D" id="3.40.50.880">
    <property type="match status" value="1"/>
</dbReference>
<name>A0A078A179_STYLE</name>
<protein>
    <submittedName>
        <fullName evidence="2">Gamma-glutamyl hydrolase-like</fullName>
    </submittedName>
</protein>
<dbReference type="PANTHER" id="PTHR11315:SF19">
    <property type="entry name" value="FOLATE GAMMA-GLUTAMYL HYDROLASE"/>
    <property type="match status" value="1"/>
</dbReference>
<dbReference type="InParanoid" id="A0A078A179"/>
<dbReference type="Proteomes" id="UP000039865">
    <property type="component" value="Unassembled WGS sequence"/>
</dbReference>
<dbReference type="OrthoDB" id="64220at2759"/>
<evidence type="ECO:0000313" key="3">
    <source>
        <dbReference type="Proteomes" id="UP000039865"/>
    </source>
</evidence>
<dbReference type="PANTHER" id="PTHR11315">
    <property type="entry name" value="PROTEASE FAMILY C26 GAMMA-GLUTAMYL HYDROLASE"/>
    <property type="match status" value="1"/>
</dbReference>
<dbReference type="InterPro" id="IPR029062">
    <property type="entry name" value="Class_I_gatase-like"/>
</dbReference>